<dbReference type="EMBL" id="JACCCF010000001">
    <property type="protein sequence ID" value="NYE39066.1"/>
    <property type="molecule type" value="Genomic_DNA"/>
</dbReference>
<evidence type="ECO:0000256" key="1">
    <source>
        <dbReference type="SAM" id="MobiDB-lite"/>
    </source>
</evidence>
<name>A0A7J0BYE6_9ACTN</name>
<organism evidence="2 4">
    <name type="scientific">Streptomyces fulvorobeus</name>
    <dbReference type="NCBI Taxonomy" id="284028"/>
    <lineage>
        <taxon>Bacteria</taxon>
        <taxon>Bacillati</taxon>
        <taxon>Actinomycetota</taxon>
        <taxon>Actinomycetes</taxon>
        <taxon>Kitasatosporales</taxon>
        <taxon>Streptomycetaceae</taxon>
        <taxon>Streptomyces</taxon>
    </lineage>
</organism>
<evidence type="ECO:0000313" key="4">
    <source>
        <dbReference type="Proteomes" id="UP000498980"/>
    </source>
</evidence>
<gene>
    <name evidence="3" type="ORF">HEB29_000077</name>
    <name evidence="2" type="ORF">Sfulv_00730</name>
</gene>
<feature type="region of interest" description="Disordered" evidence="1">
    <location>
        <begin position="37"/>
        <end position="70"/>
    </location>
</feature>
<comment type="caution">
    <text evidence="2">The sequence shown here is derived from an EMBL/GenBank/DDBJ whole genome shotgun (WGS) entry which is preliminary data.</text>
</comment>
<dbReference type="Proteomes" id="UP000498980">
    <property type="component" value="Unassembled WGS sequence"/>
</dbReference>
<keyword evidence="4" id="KW-1185">Reference proteome</keyword>
<evidence type="ECO:0000313" key="2">
    <source>
        <dbReference type="EMBL" id="GFM95262.1"/>
    </source>
</evidence>
<accession>A0A7J0BYE6</accession>
<evidence type="ECO:0000313" key="5">
    <source>
        <dbReference type="Proteomes" id="UP000530403"/>
    </source>
</evidence>
<dbReference type="AlphaFoldDB" id="A0A7J0BYE6"/>
<feature type="compositionally biased region" description="Polar residues" evidence="1">
    <location>
        <begin position="52"/>
        <end position="68"/>
    </location>
</feature>
<reference evidence="2 4" key="1">
    <citation type="submission" date="2020-05" db="EMBL/GenBank/DDBJ databases">
        <title>Whole genome shotgun sequence of Streptomyces fulvorobeus NBRC 15897.</title>
        <authorList>
            <person name="Komaki H."/>
            <person name="Tamura T."/>
        </authorList>
    </citation>
    <scope>NUCLEOTIDE SEQUENCE [LARGE SCALE GENOMIC DNA]</scope>
    <source>
        <strain evidence="2 4">NBRC 15897</strain>
    </source>
</reference>
<dbReference type="EMBL" id="BLWC01000001">
    <property type="protein sequence ID" value="GFM95262.1"/>
    <property type="molecule type" value="Genomic_DNA"/>
</dbReference>
<sequence length="93" mass="9686">MPAPAVSAWNFHSGNYTGTSCPTQSWEVWSTGAATTSSRWAAPNQPAWTAEKATSSETRGNPSCSTQPDGWIGAATTEVGLDRLVVTDGVVGD</sequence>
<dbReference type="Proteomes" id="UP000530403">
    <property type="component" value="Unassembled WGS sequence"/>
</dbReference>
<reference evidence="3 5" key="2">
    <citation type="submission" date="2020-07" db="EMBL/GenBank/DDBJ databases">
        <title>Sequencing the genomes of 1000 actinobacteria strains.</title>
        <authorList>
            <person name="Klenk H.-P."/>
        </authorList>
    </citation>
    <scope>NUCLEOTIDE SEQUENCE [LARGE SCALE GENOMIC DNA]</scope>
    <source>
        <strain evidence="3 5">DSM 41455</strain>
    </source>
</reference>
<protein>
    <submittedName>
        <fullName evidence="2">Uncharacterized protein</fullName>
    </submittedName>
</protein>
<evidence type="ECO:0000313" key="3">
    <source>
        <dbReference type="EMBL" id="NYE39066.1"/>
    </source>
</evidence>
<proteinExistence type="predicted"/>